<dbReference type="Proteomes" id="UP000653454">
    <property type="component" value="Unassembled WGS sequence"/>
</dbReference>
<accession>A0A8S4FKN0</accession>
<keyword evidence="2" id="KW-1185">Reference proteome</keyword>
<proteinExistence type="predicted"/>
<evidence type="ECO:0000313" key="2">
    <source>
        <dbReference type="Proteomes" id="UP000653454"/>
    </source>
</evidence>
<name>A0A8S4FKN0_PLUXY</name>
<sequence length="70" mass="8099">MNMLLLKTERICPGSEETSNIACLLFIPPSTTLKAEERSKKDLASFKSRDHGQYYSSCQKLLRYMYYGNK</sequence>
<dbReference type="EMBL" id="CAJHNJ030000036">
    <property type="protein sequence ID" value="CAG9128791.1"/>
    <property type="molecule type" value="Genomic_DNA"/>
</dbReference>
<organism evidence="1 2">
    <name type="scientific">Plutella xylostella</name>
    <name type="common">Diamondback moth</name>
    <name type="synonym">Plutella maculipennis</name>
    <dbReference type="NCBI Taxonomy" id="51655"/>
    <lineage>
        <taxon>Eukaryota</taxon>
        <taxon>Metazoa</taxon>
        <taxon>Ecdysozoa</taxon>
        <taxon>Arthropoda</taxon>
        <taxon>Hexapoda</taxon>
        <taxon>Insecta</taxon>
        <taxon>Pterygota</taxon>
        <taxon>Neoptera</taxon>
        <taxon>Endopterygota</taxon>
        <taxon>Lepidoptera</taxon>
        <taxon>Glossata</taxon>
        <taxon>Ditrysia</taxon>
        <taxon>Yponomeutoidea</taxon>
        <taxon>Plutellidae</taxon>
        <taxon>Plutella</taxon>
    </lineage>
</organism>
<gene>
    <name evidence="1" type="ORF">PLXY2_LOCUS9310</name>
</gene>
<dbReference type="AlphaFoldDB" id="A0A8S4FKN0"/>
<reference evidence="1" key="1">
    <citation type="submission" date="2020-11" db="EMBL/GenBank/DDBJ databases">
        <authorList>
            <person name="Whiteford S."/>
        </authorList>
    </citation>
    <scope>NUCLEOTIDE SEQUENCE</scope>
</reference>
<comment type="caution">
    <text evidence="1">The sequence shown here is derived from an EMBL/GenBank/DDBJ whole genome shotgun (WGS) entry which is preliminary data.</text>
</comment>
<protein>
    <submittedName>
        <fullName evidence="1">(diamondback moth) hypothetical protein</fullName>
    </submittedName>
</protein>
<evidence type="ECO:0000313" key="1">
    <source>
        <dbReference type="EMBL" id="CAG9128791.1"/>
    </source>
</evidence>